<reference evidence="1 2" key="1">
    <citation type="submission" date="2019-03" db="EMBL/GenBank/DDBJ databases">
        <authorList>
            <person name="Kim M.K.M."/>
        </authorList>
    </citation>
    <scope>NUCLEOTIDE SEQUENCE [LARGE SCALE GENOMIC DNA]</scope>
    <source>
        <strain evidence="1 2">18JY21-1</strain>
    </source>
</reference>
<gene>
    <name evidence="1" type="ORF">E0485_14205</name>
</gene>
<dbReference type="Pfam" id="PF14169">
    <property type="entry name" value="YdjO"/>
    <property type="match status" value="1"/>
</dbReference>
<protein>
    <submittedName>
        <fullName evidence="1">Cold-shock protein</fullName>
    </submittedName>
</protein>
<accession>A0A4R4EAN9</accession>
<dbReference type="Proteomes" id="UP000295418">
    <property type="component" value="Unassembled WGS sequence"/>
</dbReference>
<keyword evidence="2" id="KW-1185">Reference proteome</keyword>
<organism evidence="1 2">
    <name type="scientific">Paenibacillus albiflavus</name>
    <dbReference type="NCBI Taxonomy" id="2545760"/>
    <lineage>
        <taxon>Bacteria</taxon>
        <taxon>Bacillati</taxon>
        <taxon>Bacillota</taxon>
        <taxon>Bacilli</taxon>
        <taxon>Bacillales</taxon>
        <taxon>Paenibacillaceae</taxon>
        <taxon>Paenibacillus</taxon>
    </lineage>
</organism>
<proteinExistence type="predicted"/>
<dbReference type="OrthoDB" id="1955171at2"/>
<comment type="caution">
    <text evidence="1">The sequence shown here is derived from an EMBL/GenBank/DDBJ whole genome shotgun (WGS) entry which is preliminary data.</text>
</comment>
<evidence type="ECO:0000313" key="1">
    <source>
        <dbReference type="EMBL" id="TCZ76347.1"/>
    </source>
</evidence>
<evidence type="ECO:0000313" key="2">
    <source>
        <dbReference type="Proteomes" id="UP000295418"/>
    </source>
</evidence>
<dbReference type="AlphaFoldDB" id="A0A4R4EAN9"/>
<dbReference type="EMBL" id="SKFG01000013">
    <property type="protein sequence ID" value="TCZ76347.1"/>
    <property type="molecule type" value="Genomic_DNA"/>
</dbReference>
<name>A0A4R4EAN9_9BACL</name>
<sequence>MYFSKKNMEPIQEETTSVWICSEDTCSCWMRENFSFEESPACPICSSVMVKNTKMLPSLLNHSTK</sequence>
<dbReference type="InterPro" id="IPR025916">
    <property type="entry name" value="YdjO"/>
</dbReference>